<dbReference type="Pfam" id="PF00657">
    <property type="entry name" value="Lipase_GDSL"/>
    <property type="match status" value="1"/>
</dbReference>
<feature type="chain" id="PRO_5004808236" evidence="3">
    <location>
        <begin position="27"/>
        <end position="385"/>
    </location>
</feature>
<dbReference type="eggNOG" id="ENOG502RBN6">
    <property type="taxonomic scope" value="Eukaryota"/>
</dbReference>
<dbReference type="Gramene" id="ERN06369">
    <property type="protein sequence ID" value="ERN06369"/>
    <property type="gene ID" value="AMTR_s00016p00247270"/>
</dbReference>
<dbReference type="InterPro" id="IPR044552">
    <property type="entry name" value="GLIP1-5/GLL25"/>
</dbReference>
<reference evidence="5" key="1">
    <citation type="journal article" date="2013" name="Science">
        <title>The Amborella genome and the evolution of flowering plants.</title>
        <authorList>
            <consortium name="Amborella Genome Project"/>
        </authorList>
    </citation>
    <scope>NUCLEOTIDE SEQUENCE [LARGE SCALE GENOMIC DNA]</scope>
</reference>
<organism evidence="4 5">
    <name type="scientific">Amborella trichopoda</name>
    <dbReference type="NCBI Taxonomy" id="13333"/>
    <lineage>
        <taxon>Eukaryota</taxon>
        <taxon>Viridiplantae</taxon>
        <taxon>Streptophyta</taxon>
        <taxon>Embryophyta</taxon>
        <taxon>Tracheophyta</taxon>
        <taxon>Spermatophyta</taxon>
        <taxon>Magnoliopsida</taxon>
        <taxon>Amborellales</taxon>
        <taxon>Amborellaceae</taxon>
        <taxon>Amborella</taxon>
    </lineage>
</organism>
<feature type="signal peptide" evidence="3">
    <location>
        <begin position="1"/>
        <end position="26"/>
    </location>
</feature>
<dbReference type="InterPro" id="IPR036514">
    <property type="entry name" value="SGNH_hydro_sf"/>
</dbReference>
<dbReference type="EMBL" id="KI393908">
    <property type="protein sequence ID" value="ERN06369.1"/>
    <property type="molecule type" value="Genomic_DNA"/>
</dbReference>
<evidence type="ECO:0000256" key="2">
    <source>
        <dbReference type="ARBA" id="ARBA00022729"/>
    </source>
</evidence>
<evidence type="ECO:0000256" key="1">
    <source>
        <dbReference type="ARBA" id="ARBA00008668"/>
    </source>
</evidence>
<dbReference type="InterPro" id="IPR001087">
    <property type="entry name" value="GDSL"/>
</dbReference>
<sequence>MGWGLKCECGLLIYVLVVMGREIVNGERVKLFVLGDSLVDCGTNNYINSSKEHRANYFPYGLNAFSGHPTGRFSDGKVTPDFIAELANLPLIPPYLQSNADHSYGANFASGGAGVLSDTNQGEVVDMGMQVAQLSELKYEFKRKFGHFKAHQEFSQAVYCISIGLNDYKVLFNDYEGQISQNKDEFVKFVIGKLSSHIQGLYNNGARKFLNVGLKDLGCTPHMRAHGKGECLHEATYLSASHNAAAENLLISLESKLAGFKYIFFDYFKFLRTRIEEPHKYGFIDGHQACCGSGPFRGLYTCGGKSGSSGYELCENPAGHVFFDSFHSTEGINRQAAHALWLGEDPTVRPLPLSEFFNKKVSPGGLGLERKGKAKMSLTLGHHSY</sequence>
<dbReference type="AlphaFoldDB" id="W1PF72"/>
<dbReference type="Proteomes" id="UP000017836">
    <property type="component" value="Unassembled WGS sequence"/>
</dbReference>
<evidence type="ECO:0000256" key="3">
    <source>
        <dbReference type="SAM" id="SignalP"/>
    </source>
</evidence>
<evidence type="ECO:0000313" key="5">
    <source>
        <dbReference type="Proteomes" id="UP000017836"/>
    </source>
</evidence>
<dbReference type="KEGG" id="atr:18434563"/>
<dbReference type="PANTHER" id="PTHR45966">
    <property type="entry name" value="GDSL-LIKE LIPASE/ACYLHYDROLASE"/>
    <property type="match status" value="1"/>
</dbReference>
<dbReference type="HOGENOM" id="CLU_015101_0_2_1"/>
<name>W1PF72_AMBTC</name>
<dbReference type="InterPro" id="IPR035669">
    <property type="entry name" value="SGNH_plant_lipase-like"/>
</dbReference>
<keyword evidence="5" id="KW-1185">Reference proteome</keyword>
<dbReference type="Gene3D" id="3.40.50.1110">
    <property type="entry name" value="SGNH hydrolase"/>
    <property type="match status" value="1"/>
</dbReference>
<dbReference type="CDD" id="cd01837">
    <property type="entry name" value="SGNH_plant_lipase_like"/>
    <property type="match status" value="1"/>
</dbReference>
<dbReference type="OrthoDB" id="1600564at2759"/>
<protein>
    <submittedName>
        <fullName evidence="4">Uncharacterized protein</fullName>
    </submittedName>
</protein>
<proteinExistence type="inferred from homology"/>
<comment type="similarity">
    <text evidence="1">Belongs to the 'GDSL' lipolytic enzyme family.</text>
</comment>
<dbReference type="OMA" id="HELSGFR"/>
<dbReference type="STRING" id="13333.W1PF72"/>
<dbReference type="GO" id="GO:0016788">
    <property type="term" value="F:hydrolase activity, acting on ester bonds"/>
    <property type="evidence" value="ECO:0007669"/>
    <property type="project" value="InterPro"/>
</dbReference>
<accession>W1PF72</accession>
<evidence type="ECO:0000313" key="4">
    <source>
        <dbReference type="EMBL" id="ERN06369.1"/>
    </source>
</evidence>
<gene>
    <name evidence="4" type="ORF">AMTR_s00016p00247270</name>
</gene>
<keyword evidence="2 3" id="KW-0732">Signal</keyword>
<dbReference type="PANTHER" id="PTHR45966:SF13">
    <property type="entry name" value="GDSL ESTERASE_LIPASE"/>
    <property type="match status" value="1"/>
</dbReference>